<evidence type="ECO:0000313" key="1">
    <source>
        <dbReference type="Proteomes" id="UP000087171"/>
    </source>
</evidence>
<sequence>MASSSSSSRKSEVEFSLPVIDISSYVSRGSSRDPRGIPVSDCKLVSRSLKEFGAFIVKDIRWSLPDYDIFHEDIETFFKSLSNTPHLQKQFGVPEEVPMTSVYFWKFARRPENNAPVKDYGVSNVTPCGFPDWNPTMDNWSFNMLGIACMVAEMAAIGFGLPVDAFTSRIHYGLHTLATIGSNLGKDVQEGTILQACHHNFNFLTIHGRNKFHGLHIWLRNAARVEVKIPVGCFVIQAGKQLEWLTGGACLATNHDIVVTKTTMDVINKMKERDCSLWRVSSSLYVHALSDAILKPLEPFDKHTVKMANDYPPVPAEYVVREYAEMRHAMQKKILEGDGSSVS</sequence>
<dbReference type="Proteomes" id="UP000087171">
    <property type="component" value="Chromosome Ca7"/>
</dbReference>
<dbReference type="GeneID" id="101503347"/>
<organism evidence="1 2">
    <name type="scientific">Cicer arietinum</name>
    <name type="common">Chickpea</name>
    <name type="synonym">Garbanzo</name>
    <dbReference type="NCBI Taxonomy" id="3827"/>
    <lineage>
        <taxon>Eukaryota</taxon>
        <taxon>Viridiplantae</taxon>
        <taxon>Streptophyta</taxon>
        <taxon>Embryophyta</taxon>
        <taxon>Tracheophyta</taxon>
        <taxon>Spermatophyta</taxon>
        <taxon>Magnoliopsida</taxon>
        <taxon>eudicotyledons</taxon>
        <taxon>Gunneridae</taxon>
        <taxon>Pentapetalae</taxon>
        <taxon>rosids</taxon>
        <taxon>fabids</taxon>
        <taxon>Fabales</taxon>
        <taxon>Fabaceae</taxon>
        <taxon>Papilionoideae</taxon>
        <taxon>50 kb inversion clade</taxon>
        <taxon>NPAAA clade</taxon>
        <taxon>Hologalegina</taxon>
        <taxon>IRL clade</taxon>
        <taxon>Cicereae</taxon>
        <taxon>Cicer</taxon>
    </lineage>
</organism>
<dbReference type="Gene3D" id="2.60.120.330">
    <property type="entry name" value="B-lactam Antibiotic, Isopenicillin N Synthase, Chain"/>
    <property type="match status" value="1"/>
</dbReference>
<dbReference type="SUPFAM" id="SSF51197">
    <property type="entry name" value="Clavaminate synthase-like"/>
    <property type="match status" value="1"/>
</dbReference>
<proteinExistence type="predicted"/>
<protein>
    <submittedName>
        <fullName evidence="2">Uncharacterized protein LOC101503347</fullName>
    </submittedName>
</protein>
<dbReference type="PaxDb" id="3827-XP_004511129.1"/>
<reference evidence="2" key="2">
    <citation type="submission" date="2025-08" db="UniProtKB">
        <authorList>
            <consortium name="RefSeq"/>
        </authorList>
    </citation>
    <scope>IDENTIFICATION</scope>
    <source>
        <tissue evidence="2">Etiolated seedlings</tissue>
    </source>
</reference>
<dbReference type="OrthoDB" id="10248513at2759"/>
<accession>A0A1S2YWP2</accession>
<evidence type="ECO:0000313" key="2">
    <source>
        <dbReference type="RefSeq" id="XP_004511129.1"/>
    </source>
</evidence>
<reference evidence="1" key="1">
    <citation type="journal article" date="2013" name="Nat. Biotechnol.">
        <title>Draft genome sequence of chickpea (Cicer arietinum) provides a resource for trait improvement.</title>
        <authorList>
            <person name="Varshney R.K."/>
            <person name="Song C."/>
            <person name="Saxena R.K."/>
            <person name="Azam S."/>
            <person name="Yu S."/>
            <person name="Sharpe A.G."/>
            <person name="Cannon S."/>
            <person name="Baek J."/>
            <person name="Rosen B.D."/>
            <person name="Tar'an B."/>
            <person name="Millan T."/>
            <person name="Zhang X."/>
            <person name="Ramsay L.D."/>
            <person name="Iwata A."/>
            <person name="Wang Y."/>
            <person name="Nelson W."/>
            <person name="Farmer A.D."/>
            <person name="Gaur P.M."/>
            <person name="Soderlund C."/>
            <person name="Penmetsa R.V."/>
            <person name="Xu C."/>
            <person name="Bharti A.K."/>
            <person name="He W."/>
            <person name="Winter P."/>
            <person name="Zhao S."/>
            <person name="Hane J.K."/>
            <person name="Carrasquilla-Garcia N."/>
            <person name="Condie J.A."/>
            <person name="Upadhyaya H.D."/>
            <person name="Luo M.C."/>
            <person name="Thudi M."/>
            <person name="Gowda C.L."/>
            <person name="Singh N.P."/>
            <person name="Lichtenzveig J."/>
            <person name="Gali K.K."/>
            <person name="Rubio J."/>
            <person name="Nadarajan N."/>
            <person name="Dolezel J."/>
            <person name="Bansal K.C."/>
            <person name="Xu X."/>
            <person name="Edwards D."/>
            <person name="Zhang G."/>
            <person name="Kahl G."/>
            <person name="Gil J."/>
            <person name="Singh K.B."/>
            <person name="Datta S.K."/>
            <person name="Jackson S.A."/>
            <person name="Wang J."/>
            <person name="Cook D.R."/>
        </authorList>
    </citation>
    <scope>NUCLEOTIDE SEQUENCE [LARGE SCALE GENOMIC DNA]</scope>
    <source>
        <strain evidence="1">cv. CDC Frontier</strain>
    </source>
</reference>
<dbReference type="RefSeq" id="XP_004511129.1">
    <property type="nucleotide sequence ID" value="XM_004511072.3"/>
</dbReference>
<dbReference type="KEGG" id="cam:101503347"/>
<gene>
    <name evidence="2" type="primary">LOC101503347</name>
</gene>
<dbReference type="AlphaFoldDB" id="A0A1S2YWP2"/>
<dbReference type="eggNOG" id="ENOG502QR0G">
    <property type="taxonomic scope" value="Eukaryota"/>
</dbReference>
<name>A0A1S2YWP2_CICAR</name>
<dbReference type="InterPro" id="IPR027443">
    <property type="entry name" value="IPNS-like_sf"/>
</dbReference>
<keyword evidence="1" id="KW-1185">Reference proteome</keyword>